<dbReference type="PANTHER" id="PTHR15680:SF9">
    <property type="entry name" value="LARGE RIBOSOMAL SUBUNIT PROTEIN BL19M"/>
    <property type="match status" value="1"/>
</dbReference>
<evidence type="ECO:0000313" key="5">
    <source>
        <dbReference type="Proteomes" id="UP001497512"/>
    </source>
</evidence>
<name>A0ABP0UAJ8_9BRYO</name>
<evidence type="ECO:0008006" key="6">
    <source>
        <dbReference type="Google" id="ProtNLM"/>
    </source>
</evidence>
<keyword evidence="2" id="KW-0689">Ribosomal protein</keyword>
<evidence type="ECO:0000313" key="4">
    <source>
        <dbReference type="EMBL" id="CAK9216139.1"/>
    </source>
</evidence>
<proteinExistence type="inferred from homology"/>
<dbReference type="InterPro" id="IPR008991">
    <property type="entry name" value="Translation_prot_SH3-like_sf"/>
</dbReference>
<dbReference type="EMBL" id="OZ019894">
    <property type="protein sequence ID" value="CAK9216139.1"/>
    <property type="molecule type" value="Genomic_DNA"/>
</dbReference>
<protein>
    <recommendedName>
        <fullName evidence="6">50S ribosomal protein L19, chloroplastic</fullName>
    </recommendedName>
</protein>
<gene>
    <name evidence="4" type="ORF">CSSPTR1EN2_LOCUS13288</name>
</gene>
<accession>A0ABP0UAJ8</accession>
<dbReference type="SUPFAM" id="SSF50104">
    <property type="entry name" value="Translation proteins SH3-like domain"/>
    <property type="match status" value="1"/>
</dbReference>
<evidence type="ECO:0000256" key="3">
    <source>
        <dbReference type="ARBA" id="ARBA00023274"/>
    </source>
</evidence>
<dbReference type="InterPro" id="IPR001857">
    <property type="entry name" value="Ribosomal_bL19"/>
</dbReference>
<reference evidence="4" key="1">
    <citation type="submission" date="2024-02" db="EMBL/GenBank/DDBJ databases">
        <authorList>
            <consortium name="ELIXIR-Norway"/>
            <consortium name="Elixir Norway"/>
        </authorList>
    </citation>
    <scope>NUCLEOTIDE SEQUENCE</scope>
</reference>
<keyword evidence="5" id="KW-1185">Reference proteome</keyword>
<dbReference type="PRINTS" id="PR00061">
    <property type="entry name" value="RIBOSOMALL19"/>
</dbReference>
<comment type="similarity">
    <text evidence="1">Belongs to the bacterial ribosomal protein bL19 family.</text>
</comment>
<dbReference type="Pfam" id="PF01245">
    <property type="entry name" value="Ribosomal_L19"/>
    <property type="match status" value="1"/>
</dbReference>
<organism evidence="4 5">
    <name type="scientific">Sphagnum troendelagicum</name>
    <dbReference type="NCBI Taxonomy" id="128251"/>
    <lineage>
        <taxon>Eukaryota</taxon>
        <taxon>Viridiplantae</taxon>
        <taxon>Streptophyta</taxon>
        <taxon>Embryophyta</taxon>
        <taxon>Bryophyta</taxon>
        <taxon>Sphagnophytina</taxon>
        <taxon>Sphagnopsida</taxon>
        <taxon>Sphagnales</taxon>
        <taxon>Sphagnaceae</taxon>
        <taxon>Sphagnum</taxon>
    </lineage>
</organism>
<dbReference type="NCBIfam" id="TIGR01024">
    <property type="entry name" value="rplS_bact"/>
    <property type="match status" value="1"/>
</dbReference>
<dbReference type="Gene3D" id="2.30.30.790">
    <property type="match status" value="1"/>
</dbReference>
<dbReference type="Proteomes" id="UP001497512">
    <property type="component" value="Chromosome 2"/>
</dbReference>
<dbReference type="InterPro" id="IPR038657">
    <property type="entry name" value="Ribosomal_bL19_sf"/>
</dbReference>
<dbReference type="PANTHER" id="PTHR15680">
    <property type="entry name" value="RIBOSOMAL PROTEIN L19"/>
    <property type="match status" value="1"/>
</dbReference>
<keyword evidence="3" id="KW-0687">Ribonucleoprotein</keyword>
<evidence type="ECO:0000256" key="2">
    <source>
        <dbReference type="ARBA" id="ARBA00022980"/>
    </source>
</evidence>
<evidence type="ECO:0000256" key="1">
    <source>
        <dbReference type="ARBA" id="ARBA00005781"/>
    </source>
</evidence>
<sequence length="244" mass="27025">MQTMLRAMASTSLRQMVSVALKSRALAVPAKLQMEFASPLLSSSVAQQQPWWRQACKPIWSSTVQQIIAPQNAAILAGLNKSNMFAQTICTTRETEAAAAVSAAISSVHTLEADEDAPPATLKTKKLTKSVKHIMELLDKEAVEAANKVKVIPNIKPGNVVQLKVEVPENKRRVSVLRGIVIARRNAGSHTTFRIRRMIAGVGVEMVFPLYSPNIKEIKILDKRRVRRAKLYYLRDKIARLSSC</sequence>